<keyword evidence="3" id="KW-1185">Reference proteome</keyword>
<dbReference type="Gene3D" id="4.10.280.10">
    <property type="entry name" value="Helix-loop-helix DNA-binding domain"/>
    <property type="match status" value="1"/>
</dbReference>
<dbReference type="STRING" id="1147741.A0A0R3RTU8"/>
<reference evidence="4" key="1">
    <citation type="submission" date="2017-02" db="UniProtKB">
        <authorList>
            <consortium name="WormBaseParasite"/>
        </authorList>
    </citation>
    <scope>IDENTIFICATION</scope>
</reference>
<dbReference type="GO" id="GO:0046983">
    <property type="term" value="F:protein dimerization activity"/>
    <property type="evidence" value="ECO:0007669"/>
    <property type="project" value="InterPro"/>
</dbReference>
<dbReference type="Pfam" id="PF00010">
    <property type="entry name" value="HLH"/>
    <property type="match status" value="1"/>
</dbReference>
<dbReference type="PANTHER" id="PTHR23349">
    <property type="entry name" value="BASIC HELIX-LOOP-HELIX TRANSCRIPTION FACTOR, TWIST"/>
    <property type="match status" value="1"/>
</dbReference>
<dbReference type="PROSITE" id="PS50888">
    <property type="entry name" value="BHLH"/>
    <property type="match status" value="1"/>
</dbReference>
<proteinExistence type="predicted"/>
<evidence type="ECO:0000313" key="4">
    <source>
        <dbReference type="WBParaSite" id="EEL_0000542101-mRNA-1"/>
    </source>
</evidence>
<sequence>MRNGVEAKVSSKSTSMKKRSQSNRKERRRNEEMNLAYARLQRCVPHIPHDQKLAKIKTLRLATLYIKHLEAVRSSSSQELRPLELEDFASIAMAEIQARNNYKDLAEKELQRGIRTEDICRQSVTERYTLQQTSPDNYFPSVTRPDLTSPTILHSNATATTSTLIHCCSTPSIVIPHNSPHISTFSGQYLIDNLYYFPFTN</sequence>
<dbReference type="SMART" id="SM00353">
    <property type="entry name" value="HLH"/>
    <property type="match status" value="1"/>
</dbReference>
<evidence type="ECO:0000313" key="3">
    <source>
        <dbReference type="Proteomes" id="UP000050640"/>
    </source>
</evidence>
<dbReference type="GO" id="GO:0000977">
    <property type="term" value="F:RNA polymerase II transcription regulatory region sequence-specific DNA binding"/>
    <property type="evidence" value="ECO:0007669"/>
    <property type="project" value="TreeGrafter"/>
</dbReference>
<dbReference type="InterPro" id="IPR036638">
    <property type="entry name" value="HLH_DNA-bd_sf"/>
</dbReference>
<evidence type="ECO:0000256" key="1">
    <source>
        <dbReference type="SAM" id="MobiDB-lite"/>
    </source>
</evidence>
<dbReference type="AlphaFoldDB" id="A0A0R3RTU8"/>
<dbReference type="InterPro" id="IPR050283">
    <property type="entry name" value="E-box_TF_Regulators"/>
</dbReference>
<dbReference type="SUPFAM" id="SSF47459">
    <property type="entry name" value="HLH, helix-loop-helix DNA-binding domain"/>
    <property type="match status" value="1"/>
</dbReference>
<dbReference type="InterPro" id="IPR011598">
    <property type="entry name" value="bHLH_dom"/>
</dbReference>
<organism evidence="3 4">
    <name type="scientific">Elaeophora elaphi</name>
    <dbReference type="NCBI Taxonomy" id="1147741"/>
    <lineage>
        <taxon>Eukaryota</taxon>
        <taxon>Metazoa</taxon>
        <taxon>Ecdysozoa</taxon>
        <taxon>Nematoda</taxon>
        <taxon>Chromadorea</taxon>
        <taxon>Rhabditida</taxon>
        <taxon>Spirurina</taxon>
        <taxon>Spiruromorpha</taxon>
        <taxon>Filarioidea</taxon>
        <taxon>Onchocercidae</taxon>
        <taxon>Elaeophora</taxon>
    </lineage>
</organism>
<accession>A0A0R3RTU8</accession>
<name>A0A0R3RTU8_9BILA</name>
<evidence type="ECO:0000259" key="2">
    <source>
        <dbReference type="PROSITE" id="PS50888"/>
    </source>
</evidence>
<feature type="domain" description="BHLH" evidence="2">
    <location>
        <begin position="17"/>
        <end position="69"/>
    </location>
</feature>
<dbReference type="GO" id="GO:0032502">
    <property type="term" value="P:developmental process"/>
    <property type="evidence" value="ECO:0007669"/>
    <property type="project" value="TreeGrafter"/>
</dbReference>
<feature type="compositionally biased region" description="Basic residues" evidence="1">
    <location>
        <begin position="15"/>
        <end position="27"/>
    </location>
</feature>
<dbReference type="Proteomes" id="UP000050640">
    <property type="component" value="Unplaced"/>
</dbReference>
<feature type="region of interest" description="Disordered" evidence="1">
    <location>
        <begin position="1"/>
        <end position="31"/>
    </location>
</feature>
<dbReference type="PANTHER" id="PTHR23349:SF68">
    <property type="entry name" value="FI14601P"/>
    <property type="match status" value="1"/>
</dbReference>
<protein>
    <submittedName>
        <fullName evidence="4">BHLH domain-containing protein</fullName>
    </submittedName>
</protein>
<dbReference type="GO" id="GO:0000981">
    <property type="term" value="F:DNA-binding transcription factor activity, RNA polymerase II-specific"/>
    <property type="evidence" value="ECO:0007669"/>
    <property type="project" value="TreeGrafter"/>
</dbReference>
<dbReference type="WBParaSite" id="EEL_0000542101-mRNA-1">
    <property type="protein sequence ID" value="EEL_0000542101-mRNA-1"/>
    <property type="gene ID" value="EEL_0000542101"/>
</dbReference>